<reference evidence="5" key="1">
    <citation type="submission" date="2011-12" db="EMBL/GenBank/DDBJ databases">
        <title>Complete genome sequence of Streptomyces cattleya strain DSM 46488.</title>
        <authorList>
            <person name="Ou H.-Y."/>
            <person name="Li P."/>
            <person name="Zhao C."/>
            <person name="O'Hagan D."/>
            <person name="Deng Z."/>
        </authorList>
    </citation>
    <scope>NUCLEOTIDE SEQUENCE [LARGE SCALE GENOMIC DNA]</scope>
    <source>
        <strain evidence="5">ATCC 35852 / DSM 46488 / JCM 4925 / NBRC 14057 / NRRL 8057</strain>
    </source>
</reference>
<dbReference type="STRING" id="1003195.SCATT_18100"/>
<dbReference type="KEGG" id="scy:SCATT_18100"/>
<feature type="region of interest" description="Disordered" evidence="1">
    <location>
        <begin position="290"/>
        <end position="316"/>
    </location>
</feature>
<dbReference type="SUPFAM" id="SSF140453">
    <property type="entry name" value="EsxAB dimer-like"/>
    <property type="match status" value="1"/>
</dbReference>
<dbReference type="OrthoDB" id="5194739at2"/>
<dbReference type="RefSeq" id="WP_014142573.1">
    <property type="nucleotide sequence ID" value="NC_016111.1"/>
</dbReference>
<evidence type="ECO:0000259" key="3">
    <source>
        <dbReference type="Pfam" id="PF21725"/>
    </source>
</evidence>
<organism evidence="4 5">
    <name type="scientific">Streptantibioticus cattleyicolor (strain ATCC 35852 / DSM 46488 / JCM 4925 / NBRC 14057 / NRRL 8057)</name>
    <name type="common">Streptomyces cattleya</name>
    <dbReference type="NCBI Taxonomy" id="1003195"/>
    <lineage>
        <taxon>Bacteria</taxon>
        <taxon>Bacillati</taxon>
        <taxon>Actinomycetota</taxon>
        <taxon>Actinomycetes</taxon>
        <taxon>Kitasatosporales</taxon>
        <taxon>Streptomycetaceae</taxon>
        <taxon>Streptantibioticus</taxon>
    </lineage>
</organism>
<proteinExistence type="predicted"/>
<name>F8JZP7_STREN</name>
<evidence type="ECO:0000259" key="2">
    <source>
        <dbReference type="Pfam" id="PF14410"/>
    </source>
</evidence>
<feature type="compositionally biased region" description="Gly residues" evidence="1">
    <location>
        <begin position="459"/>
        <end position="468"/>
    </location>
</feature>
<gene>
    <name evidence="4" type="ordered locus">SCATT_18100</name>
</gene>
<dbReference type="InterPro" id="IPR026835">
    <property type="entry name" value="YqcG_C"/>
</dbReference>
<feature type="domain" description="Putative T7SS secretion signal" evidence="3">
    <location>
        <begin position="36"/>
        <end position="109"/>
    </location>
</feature>
<dbReference type="Proteomes" id="UP000007842">
    <property type="component" value="Chromosome"/>
</dbReference>
<dbReference type="HOGENOM" id="CLU_583829_0_0_11"/>
<evidence type="ECO:0000256" key="1">
    <source>
        <dbReference type="SAM" id="MobiDB-lite"/>
    </source>
</evidence>
<dbReference type="AlphaFoldDB" id="F8JZP7"/>
<sequence>MVDLNPLHWINKINNAIGHSTADVLEFIGITNPAVDPDGIREVARHWKTLGDALDDAHWHVGQALGGLHWEGKAADAFHTRAANVRDQCQKTAKACHDGHDQLNRFADQAHEMISEIGKLCAEILEFELAALPLSLLTGPLAEVASNLAAGERAAKIMALIARIAEAARTIDRAAEAILESLGTLGRAMKALAPIAKMAAGGALTTLGYDALADPDRLRHADTLEQDLEIGALLGIIGGGFGKGIQGMLKGLGPRMVPSLAGAGLLGELGGEGGALSRLGALMREGRAGEGALPEAAERPTAPANPELQKLKRDRRPNYRKSMRFSVFRDADRAANGEDFICPNSGKTIPCLRDTDGNALKFDERGRPVAPDDPGGFTIPKPNPHSKTGLPANYHFGHVQGSEYWRLVRIVEDHPGKWTWKQILDEYNKPSHYQVEDPSTNVGHGSEDHSPGYGHYGSMLGGTEGGDG</sequence>
<feature type="domain" description="Toxin YqcG C-terminal" evidence="2">
    <location>
        <begin position="376"/>
        <end position="447"/>
    </location>
</feature>
<accession>F8JZP7</accession>
<dbReference type="Pfam" id="PF14410">
    <property type="entry name" value="GH-E"/>
    <property type="match status" value="1"/>
</dbReference>
<accession>G8WRP7</accession>
<dbReference type="EMBL" id="CP003219">
    <property type="protein sequence ID" value="AEW94181.1"/>
    <property type="molecule type" value="Genomic_DNA"/>
</dbReference>
<feature type="region of interest" description="Disordered" evidence="1">
    <location>
        <begin position="432"/>
        <end position="468"/>
    </location>
</feature>
<dbReference type="Pfam" id="PF21725">
    <property type="entry name" value="T7SS_signal"/>
    <property type="match status" value="1"/>
</dbReference>
<dbReference type="PATRIC" id="fig|1003195.11.peg.3354"/>
<dbReference type="Gene3D" id="1.10.287.1060">
    <property type="entry name" value="ESAT-6-like"/>
    <property type="match status" value="1"/>
</dbReference>
<protein>
    <submittedName>
        <fullName evidence="4">Uncharacterized protein</fullName>
    </submittedName>
</protein>
<keyword evidence="5" id="KW-1185">Reference proteome</keyword>
<evidence type="ECO:0000313" key="5">
    <source>
        <dbReference type="Proteomes" id="UP000007842"/>
    </source>
</evidence>
<evidence type="ECO:0000313" key="4">
    <source>
        <dbReference type="EMBL" id="AEW94181.1"/>
    </source>
</evidence>
<dbReference type="KEGG" id="sct:SCAT_1815"/>
<dbReference type="InterPro" id="IPR036689">
    <property type="entry name" value="ESAT-6-like_sf"/>
</dbReference>
<dbReference type="InterPro" id="IPR049082">
    <property type="entry name" value="T7SS_signal"/>
</dbReference>